<dbReference type="AlphaFoldDB" id="A0A1B9F5Y9"/>
<sequence>MKRLANWTDVVVLALVAIALFFANTAFAKGQAKIINIVYTGRTWGKLEPCST</sequence>
<keyword evidence="2" id="KW-1185">Reference proteome</keyword>
<accession>A0A1B9F5Y9</accession>
<dbReference type="RefSeq" id="WP_153304047.1">
    <property type="nucleotide sequence ID" value="NZ_MAGO01000005.1"/>
</dbReference>
<evidence type="ECO:0000313" key="2">
    <source>
        <dbReference type="Proteomes" id="UP000093080"/>
    </source>
</evidence>
<dbReference type="Proteomes" id="UP000093080">
    <property type="component" value="Unassembled WGS sequence"/>
</dbReference>
<protein>
    <submittedName>
        <fullName evidence="1">Uncharacterized protein</fullName>
    </submittedName>
</protein>
<gene>
    <name evidence="1" type="ORF">DBT_1096</name>
</gene>
<comment type="caution">
    <text evidence="1">The sequence shown here is derived from an EMBL/GenBank/DDBJ whole genome shotgun (WGS) entry which is preliminary data.</text>
</comment>
<proteinExistence type="predicted"/>
<reference evidence="1 2" key="1">
    <citation type="submission" date="2016-06" db="EMBL/GenBank/DDBJ databases">
        <title>Respiratory ammonification of nitrate coupled to the oxidation of elemental sulfur in deep-sea autotrophic thermophilic bacteria.</title>
        <authorList>
            <person name="Slobodkina G.B."/>
            <person name="Mardanov A.V."/>
            <person name="Ravin N.V."/>
            <person name="Frolova A.A."/>
            <person name="Viryasiv M.B."/>
            <person name="Chernyh N.A."/>
            <person name="Bonch-Osmolovskaya E.A."/>
            <person name="Slobodkin A.I."/>
        </authorList>
    </citation>
    <scope>NUCLEOTIDE SEQUENCE [LARGE SCALE GENOMIC DNA]</scope>
    <source>
        <strain evidence="1 2">S69</strain>
    </source>
</reference>
<name>A0A1B9F5Y9_9BACT</name>
<organism evidence="1 2">
    <name type="scientific">Dissulfuribacter thermophilus</name>
    <dbReference type="NCBI Taxonomy" id="1156395"/>
    <lineage>
        <taxon>Bacteria</taxon>
        <taxon>Pseudomonadati</taxon>
        <taxon>Thermodesulfobacteriota</taxon>
        <taxon>Dissulfuribacteria</taxon>
        <taxon>Dissulfuribacterales</taxon>
        <taxon>Dissulfuribacteraceae</taxon>
        <taxon>Dissulfuribacter</taxon>
    </lineage>
</organism>
<dbReference type="EMBL" id="MAGO01000005">
    <property type="protein sequence ID" value="OCC15349.1"/>
    <property type="molecule type" value="Genomic_DNA"/>
</dbReference>
<evidence type="ECO:0000313" key="1">
    <source>
        <dbReference type="EMBL" id="OCC15349.1"/>
    </source>
</evidence>
<dbReference type="STRING" id="1156395.DBT_1096"/>